<evidence type="ECO:0000313" key="3">
    <source>
        <dbReference type="EMBL" id="AVP87366.1"/>
    </source>
</evidence>
<dbReference type="CDD" id="cd00475">
    <property type="entry name" value="Cis_IPPS"/>
    <property type="match status" value="1"/>
</dbReference>
<dbReference type="EMBL" id="CP027845">
    <property type="protein sequence ID" value="AVP87366.1"/>
    <property type="molecule type" value="Genomic_DNA"/>
</dbReference>
<dbReference type="PANTHER" id="PTHR10291">
    <property type="entry name" value="DEHYDRODOLICHYL DIPHOSPHATE SYNTHASE FAMILY MEMBER"/>
    <property type="match status" value="1"/>
</dbReference>
<organism evidence="3 4">
    <name type="scientific">Candidatus Phycorickettsia trachydisci</name>
    <dbReference type="NCBI Taxonomy" id="2115978"/>
    <lineage>
        <taxon>Bacteria</taxon>
        <taxon>Pseudomonadati</taxon>
        <taxon>Pseudomonadota</taxon>
        <taxon>Alphaproteobacteria</taxon>
        <taxon>Rickettsiales</taxon>
        <taxon>Rickettsiaceae</taxon>
        <taxon>Candidatus Phycorickettsia</taxon>
    </lineage>
</organism>
<dbReference type="HAMAP" id="MF_01139">
    <property type="entry name" value="ISPT"/>
    <property type="match status" value="1"/>
</dbReference>
<feature type="binding site" evidence="2">
    <location>
        <position position="22"/>
    </location>
    <ligand>
        <name>substrate</name>
    </ligand>
</feature>
<keyword evidence="1 2" id="KW-0808">Transferase</keyword>
<reference evidence="3 4" key="1">
    <citation type="submission" date="2018-03" db="EMBL/GenBank/DDBJ databases">
        <title>A gene transfer event suggests a long-term partnership between eustigmatophyte algae and a novel lineage of endosymbiotic bacteria.</title>
        <authorList>
            <person name="Yurchenko T."/>
            <person name="Sevcikova T."/>
            <person name="Pribyl P."/>
            <person name="El Karkouri K."/>
            <person name="Klimes V."/>
            <person name="Amaral R."/>
            <person name="Zbrankova V."/>
            <person name="Kim E."/>
            <person name="Raoult D."/>
            <person name="Santos L.M.A."/>
            <person name="Elias M."/>
        </authorList>
    </citation>
    <scope>NUCLEOTIDE SEQUENCE [LARGE SCALE GENOMIC DNA]</scope>
    <source>
        <strain evidence="3">CCALA 838</strain>
    </source>
</reference>
<feature type="binding site" evidence="2">
    <location>
        <position position="192"/>
    </location>
    <ligand>
        <name>Mg(2+)</name>
        <dbReference type="ChEBI" id="CHEBI:18420"/>
    </ligand>
</feature>
<dbReference type="InterPro" id="IPR036424">
    <property type="entry name" value="UPP_synth-like_sf"/>
</dbReference>
<feature type="binding site" evidence="2">
    <location>
        <position position="9"/>
    </location>
    <ligand>
        <name>Mg(2+)</name>
        <dbReference type="ChEBI" id="CHEBI:18420"/>
    </ligand>
</feature>
<dbReference type="SUPFAM" id="SSF64005">
    <property type="entry name" value="Undecaprenyl diphosphate synthase"/>
    <property type="match status" value="1"/>
</dbReference>
<dbReference type="Pfam" id="PF01255">
    <property type="entry name" value="Prenyltransf"/>
    <property type="match status" value="1"/>
</dbReference>
<keyword evidence="2" id="KW-0479">Metal-binding</keyword>
<feature type="active site" evidence="2">
    <location>
        <position position="9"/>
    </location>
</feature>
<dbReference type="GO" id="GO:0045547">
    <property type="term" value="F:ditrans,polycis-polyprenyl diphosphate synthase [(2E,6E)-farnesyl diphosphate specific] activity"/>
    <property type="evidence" value="ECO:0007669"/>
    <property type="project" value="TreeGrafter"/>
</dbReference>
<name>A0A2P1P7X9_9RICK</name>
<dbReference type="InterPro" id="IPR001441">
    <property type="entry name" value="UPP_synth-like"/>
</dbReference>
<sequence length="226" mass="26550">MNHLAIIMDGNSRWAEKVGLPRFAGHEEGSKVAKQAIEYAAKNNIKNLSLFAFSTENWQRPEDEVEYLLYLLEKYLDEEAKNLAKNKIKLFVIGRLEKLTHSLQDKINQIHQTAVNDSVMNLYITFSYGGRQEIVDAAKKCLINKLNPEDLTEETFQKFLYAPNMPDIDFVIRTGDRRRISNFLLWHMPYAEIYFSEKYWPEFSQKDLELAINDYQNRIRTFGTRL</sequence>
<dbReference type="KEGG" id="ptc:phytr_4150"/>
<comment type="similarity">
    <text evidence="2">Belongs to the UPP synthase family.</text>
</comment>
<feature type="binding site" evidence="2">
    <location>
        <position position="14"/>
    </location>
    <ligand>
        <name>substrate</name>
    </ligand>
</feature>
<feature type="binding site" evidence="2">
    <location>
        <begin position="54"/>
        <end position="56"/>
    </location>
    <ligand>
        <name>substrate</name>
    </ligand>
</feature>
<dbReference type="GO" id="GO:0000287">
    <property type="term" value="F:magnesium ion binding"/>
    <property type="evidence" value="ECO:0007669"/>
    <property type="project" value="UniProtKB-UniRule"/>
</dbReference>
<dbReference type="EC" id="2.5.1.-" evidence="2"/>
<dbReference type="Proteomes" id="UP000241762">
    <property type="component" value="Chromosome"/>
</dbReference>
<dbReference type="OrthoDB" id="4191603at2"/>
<comment type="cofactor">
    <cofactor evidence="2">
        <name>Mg(2+)</name>
        <dbReference type="ChEBI" id="CHEBI:18420"/>
    </cofactor>
    <text evidence="2">Binds 2 magnesium ions per subunit.</text>
</comment>
<dbReference type="NCBIfam" id="TIGR00055">
    <property type="entry name" value="uppS"/>
    <property type="match status" value="1"/>
</dbReference>
<evidence type="ECO:0000256" key="2">
    <source>
        <dbReference type="HAMAP-Rule" id="MF_01139"/>
    </source>
</evidence>
<feature type="binding site" evidence="2">
    <location>
        <position position="58"/>
    </location>
    <ligand>
        <name>substrate</name>
    </ligand>
</feature>
<gene>
    <name evidence="3" type="ORF">phytr_4150</name>
</gene>
<evidence type="ECO:0000256" key="1">
    <source>
        <dbReference type="ARBA" id="ARBA00022679"/>
    </source>
</evidence>
<comment type="subunit">
    <text evidence="2">Homodimer.</text>
</comment>
<accession>A0A2P1P7X9</accession>
<feature type="binding site" evidence="2">
    <location>
        <position position="26"/>
    </location>
    <ligand>
        <name>substrate</name>
    </ligand>
</feature>
<feature type="binding site" evidence="2">
    <location>
        <begin position="179"/>
        <end position="181"/>
    </location>
    <ligand>
        <name>substrate</name>
    </ligand>
</feature>
<feature type="binding site" evidence="2">
    <location>
        <position position="173"/>
    </location>
    <ligand>
        <name>substrate</name>
    </ligand>
</feature>
<dbReference type="GO" id="GO:0016094">
    <property type="term" value="P:polyprenol biosynthetic process"/>
    <property type="evidence" value="ECO:0007669"/>
    <property type="project" value="TreeGrafter"/>
</dbReference>
<evidence type="ECO:0000313" key="4">
    <source>
        <dbReference type="Proteomes" id="UP000241762"/>
    </source>
</evidence>
<dbReference type="PANTHER" id="PTHR10291:SF0">
    <property type="entry name" value="DEHYDRODOLICHYL DIPHOSPHATE SYNTHASE 2"/>
    <property type="match status" value="1"/>
</dbReference>
<comment type="function">
    <text evidence="2">Catalyzes the condensation of isopentenyl diphosphate (IPP) with allylic pyrophosphates generating different type of terpenoids.</text>
</comment>
<feature type="binding site" evidence="2">
    <location>
        <position position="60"/>
    </location>
    <ligand>
        <name>substrate</name>
    </ligand>
</feature>
<dbReference type="Gene3D" id="3.40.1180.10">
    <property type="entry name" value="Decaprenyl diphosphate synthase-like"/>
    <property type="match status" value="1"/>
</dbReference>
<keyword evidence="4" id="KW-1185">Reference proteome</keyword>
<feature type="binding site" evidence="2">
    <location>
        <begin position="10"/>
        <end position="13"/>
    </location>
    <ligand>
        <name>substrate</name>
    </ligand>
</feature>
<proteinExistence type="inferred from homology"/>
<keyword evidence="2" id="KW-0460">Magnesium</keyword>
<dbReference type="RefSeq" id="WP_106874232.1">
    <property type="nucleotide sequence ID" value="NZ_CP027845.1"/>
</dbReference>
<dbReference type="AlphaFoldDB" id="A0A2P1P7X9"/>
<protein>
    <recommendedName>
        <fullName evidence="2">Isoprenyl transferase</fullName>
        <ecNumber evidence="2">2.5.1.-</ecNumber>
    </recommendedName>
</protein>
<feature type="active site" description="Proton acceptor" evidence="2">
    <location>
        <position position="57"/>
    </location>
</feature>